<dbReference type="RefSeq" id="WP_253620374.1">
    <property type="nucleotide sequence ID" value="NZ_JAMZDE010000008.1"/>
</dbReference>
<comment type="caution">
    <text evidence="1">The sequence shown here is derived from an EMBL/GenBank/DDBJ whole genome shotgun (WGS) entry which is preliminary data.</text>
</comment>
<protein>
    <submittedName>
        <fullName evidence="1">Uncharacterized protein</fullName>
    </submittedName>
</protein>
<accession>A0A9X2JSK4</accession>
<evidence type="ECO:0000313" key="2">
    <source>
        <dbReference type="Proteomes" id="UP001139474"/>
    </source>
</evidence>
<dbReference type="AlphaFoldDB" id="A0A9X2JSK4"/>
<sequence length="290" mass="32395">MEQDLRVYAKGLAFSDGIYDLRTLESLITNYRKIFDRLIAVQLGKRQVSSGLKSQLDYDVKIQSGSIELFINLVLEHREYIAVLSADGGSALSKAIVTLLRDAINLREKASQVIEKGLTLNINIANSFNIGSSVNNGNVFSGENGNIYIRDPKILWAARATRSPVNGLLSHVDGKAVEFIDINSKEDAFRFDPDQRHIVGKSKEELPTTLKILGRLDMVAFTSHRGSIVSDGERFNVTWDDQIRKKMQRIADIEGVVFTVRPVVDHKRLNNEAIGFHVLDCGDPQQSLKI</sequence>
<evidence type="ECO:0000313" key="1">
    <source>
        <dbReference type="EMBL" id="MCP1340557.1"/>
    </source>
</evidence>
<proteinExistence type="predicted"/>
<gene>
    <name evidence="1" type="ORF">NJR55_13305</name>
</gene>
<dbReference type="Proteomes" id="UP001139474">
    <property type="component" value="Unassembled WGS sequence"/>
</dbReference>
<name>A0A9X2JSK4_9GAMM</name>
<organism evidence="1 2">
    <name type="scientific">Idiomarina rhizosphaerae</name>
    <dbReference type="NCBI Taxonomy" id="2961572"/>
    <lineage>
        <taxon>Bacteria</taxon>
        <taxon>Pseudomonadati</taxon>
        <taxon>Pseudomonadota</taxon>
        <taxon>Gammaproteobacteria</taxon>
        <taxon>Alteromonadales</taxon>
        <taxon>Idiomarinaceae</taxon>
        <taxon>Idiomarina</taxon>
    </lineage>
</organism>
<dbReference type="EMBL" id="JAMZDE010000008">
    <property type="protein sequence ID" value="MCP1340557.1"/>
    <property type="molecule type" value="Genomic_DNA"/>
</dbReference>
<keyword evidence="2" id="KW-1185">Reference proteome</keyword>
<reference evidence="1" key="1">
    <citation type="submission" date="2022-06" db="EMBL/GenBank/DDBJ databases">
        <title>Idiomarina rhizosphaerae M1R2S28.</title>
        <authorList>
            <person name="Sun J.-Q."/>
            <person name="Li L.-F."/>
        </authorList>
    </citation>
    <scope>NUCLEOTIDE SEQUENCE</scope>
    <source>
        <strain evidence="1">M1R2S28</strain>
    </source>
</reference>